<evidence type="ECO:0000313" key="1">
    <source>
        <dbReference type="EMBL" id="GAA4314101.1"/>
    </source>
</evidence>
<sequence length="114" mass="12970">MKNSGEMYKRRVDKQLKPVYDQYADRVYFLFYRITGSRIQAGDMTVAFFGDLGSKLNGISGEALEAFIAGEIKRHILFALKENPAHPVQEYALQLLREEAHCGSPEIISELVCR</sequence>
<comment type="caution">
    <text evidence="1">The sequence shown here is derived from an EMBL/GenBank/DDBJ whole genome shotgun (WGS) entry which is preliminary data.</text>
</comment>
<keyword evidence="2" id="KW-1185">Reference proteome</keyword>
<organism evidence="1 2">
    <name type="scientific">Compostibacter hankyongensis</name>
    <dbReference type="NCBI Taxonomy" id="1007089"/>
    <lineage>
        <taxon>Bacteria</taxon>
        <taxon>Pseudomonadati</taxon>
        <taxon>Bacteroidota</taxon>
        <taxon>Chitinophagia</taxon>
        <taxon>Chitinophagales</taxon>
        <taxon>Chitinophagaceae</taxon>
        <taxon>Compostibacter</taxon>
    </lineage>
</organism>
<dbReference type="EMBL" id="BAABFN010000006">
    <property type="protein sequence ID" value="GAA4314101.1"/>
    <property type="molecule type" value="Genomic_DNA"/>
</dbReference>
<reference evidence="2" key="1">
    <citation type="journal article" date="2019" name="Int. J. Syst. Evol. Microbiol.">
        <title>The Global Catalogue of Microorganisms (GCM) 10K type strain sequencing project: providing services to taxonomists for standard genome sequencing and annotation.</title>
        <authorList>
            <consortium name="The Broad Institute Genomics Platform"/>
            <consortium name="The Broad Institute Genome Sequencing Center for Infectious Disease"/>
            <person name="Wu L."/>
            <person name="Ma J."/>
        </authorList>
    </citation>
    <scope>NUCLEOTIDE SEQUENCE [LARGE SCALE GENOMIC DNA]</scope>
    <source>
        <strain evidence="2">JCM 17664</strain>
    </source>
</reference>
<dbReference type="Proteomes" id="UP001501207">
    <property type="component" value="Unassembled WGS sequence"/>
</dbReference>
<proteinExistence type="predicted"/>
<evidence type="ECO:0000313" key="2">
    <source>
        <dbReference type="Proteomes" id="UP001501207"/>
    </source>
</evidence>
<protein>
    <submittedName>
        <fullName evidence="1">Uncharacterized protein</fullName>
    </submittedName>
</protein>
<gene>
    <name evidence="1" type="ORF">GCM10023143_24770</name>
</gene>
<name>A0ABP8FZC2_9BACT</name>
<accession>A0ABP8FZC2</accession>